<dbReference type="GO" id="GO:0051537">
    <property type="term" value="F:2 iron, 2 sulfur cluster binding"/>
    <property type="evidence" value="ECO:0007669"/>
    <property type="project" value="UniProtKB-KW"/>
</dbReference>
<keyword evidence="9" id="KW-1185">Reference proteome</keyword>
<dbReference type="InterPro" id="IPR018298">
    <property type="entry name" value="Adrenodoxin_Fe-S_BS"/>
</dbReference>
<evidence type="ECO:0000313" key="8">
    <source>
        <dbReference type="EMBL" id="KEI73272.1"/>
    </source>
</evidence>
<dbReference type="GO" id="GO:0009055">
    <property type="term" value="F:electron transfer activity"/>
    <property type="evidence" value="ECO:0007669"/>
    <property type="project" value="TreeGrafter"/>
</dbReference>
<dbReference type="InterPro" id="IPR001041">
    <property type="entry name" value="2Fe-2S_ferredoxin-type"/>
</dbReference>
<proteinExistence type="inferred from homology"/>
<keyword evidence="2" id="KW-0001">2Fe-2S</keyword>
<evidence type="ECO:0000256" key="4">
    <source>
        <dbReference type="ARBA" id="ARBA00023004"/>
    </source>
</evidence>
<dbReference type="InterPro" id="IPR036010">
    <property type="entry name" value="2Fe-2S_ferredoxin-like_sf"/>
</dbReference>
<dbReference type="PANTHER" id="PTHR23426:SF65">
    <property type="entry name" value="FERREDOXIN-2, MITOCHONDRIAL"/>
    <property type="match status" value="1"/>
</dbReference>
<dbReference type="CDD" id="cd00207">
    <property type="entry name" value="fer2"/>
    <property type="match status" value="1"/>
</dbReference>
<accession>A0A081KGJ6</accession>
<keyword evidence="4" id="KW-0408">Iron</keyword>
<name>A0A081KGJ6_9GAMM</name>
<comment type="similarity">
    <text evidence="1">Belongs to the adrenodoxin/putidaredoxin family.</text>
</comment>
<dbReference type="eggNOG" id="COG0633">
    <property type="taxonomic scope" value="Bacteria"/>
</dbReference>
<dbReference type="GO" id="GO:0046872">
    <property type="term" value="F:metal ion binding"/>
    <property type="evidence" value="ECO:0007669"/>
    <property type="project" value="UniProtKB-KW"/>
</dbReference>
<dbReference type="Proteomes" id="UP000027997">
    <property type="component" value="Unassembled WGS sequence"/>
</dbReference>
<dbReference type="PROSITE" id="PS00814">
    <property type="entry name" value="ADX"/>
    <property type="match status" value="1"/>
</dbReference>
<evidence type="ECO:0000259" key="7">
    <source>
        <dbReference type="PROSITE" id="PS51085"/>
    </source>
</evidence>
<dbReference type="Gene3D" id="3.10.20.30">
    <property type="match status" value="1"/>
</dbReference>
<keyword evidence="5" id="KW-0411">Iron-sulfur</keyword>
<sequence length="106" mass="11603">MPLIQFITHDGNQYEAEIDTGSTLMQGAVDNMIDGILAECGGACSCATCHCYIDDAWVDIVGPAEGIEHEMLDVVREPKENSRLSCQITVTDEMEGLIVHLPESQY</sequence>
<dbReference type="PRINTS" id="PR00355">
    <property type="entry name" value="ADRENODOXIN"/>
</dbReference>
<evidence type="ECO:0000256" key="5">
    <source>
        <dbReference type="ARBA" id="ARBA00023014"/>
    </source>
</evidence>
<feature type="domain" description="2Fe-2S ferredoxin-type" evidence="7">
    <location>
        <begin position="2"/>
        <end position="105"/>
    </location>
</feature>
<dbReference type="Pfam" id="PF00111">
    <property type="entry name" value="Fer2"/>
    <property type="match status" value="1"/>
</dbReference>
<evidence type="ECO:0000256" key="6">
    <source>
        <dbReference type="ARBA" id="ARBA00034078"/>
    </source>
</evidence>
<evidence type="ECO:0000256" key="3">
    <source>
        <dbReference type="ARBA" id="ARBA00022723"/>
    </source>
</evidence>
<protein>
    <submittedName>
        <fullName evidence="8">Reductase</fullName>
    </submittedName>
</protein>
<comment type="cofactor">
    <cofactor evidence="6">
        <name>[2Fe-2S] cluster</name>
        <dbReference type="ChEBI" id="CHEBI:190135"/>
    </cofactor>
</comment>
<dbReference type="InterPro" id="IPR001055">
    <property type="entry name" value="Adrenodoxin-like"/>
</dbReference>
<dbReference type="SUPFAM" id="SSF54292">
    <property type="entry name" value="2Fe-2S ferredoxin-like"/>
    <property type="match status" value="1"/>
</dbReference>
<gene>
    <name evidence="8" type="ORF">GV64_23420</name>
</gene>
<dbReference type="PROSITE" id="PS51085">
    <property type="entry name" value="2FE2S_FER_2"/>
    <property type="match status" value="1"/>
</dbReference>
<dbReference type="RefSeq" id="WP_020581804.1">
    <property type="nucleotide sequence ID" value="NZ_JOJP01000001.1"/>
</dbReference>
<dbReference type="GO" id="GO:0140647">
    <property type="term" value="P:P450-containing electron transport chain"/>
    <property type="evidence" value="ECO:0007669"/>
    <property type="project" value="InterPro"/>
</dbReference>
<reference evidence="8 9" key="1">
    <citation type="submission" date="2014-06" db="EMBL/GenBank/DDBJ databases">
        <title>Whole Genome Sequences of Three Symbiotic Endozoicomonas Bacteria.</title>
        <authorList>
            <person name="Neave M.J."/>
            <person name="Apprill A."/>
            <person name="Voolstra C.R."/>
        </authorList>
    </citation>
    <scope>NUCLEOTIDE SEQUENCE [LARGE SCALE GENOMIC DNA]</scope>
    <source>
        <strain evidence="8 9">DSM 22380</strain>
    </source>
</reference>
<keyword evidence="3" id="KW-0479">Metal-binding</keyword>
<dbReference type="PANTHER" id="PTHR23426">
    <property type="entry name" value="FERREDOXIN/ADRENODOXIN"/>
    <property type="match status" value="1"/>
</dbReference>
<evidence type="ECO:0000256" key="2">
    <source>
        <dbReference type="ARBA" id="ARBA00022714"/>
    </source>
</evidence>
<dbReference type="AlphaFoldDB" id="A0A081KGJ6"/>
<dbReference type="EMBL" id="JOJP01000001">
    <property type="protein sequence ID" value="KEI73272.1"/>
    <property type="molecule type" value="Genomic_DNA"/>
</dbReference>
<dbReference type="STRING" id="305900.GV64_23420"/>
<organism evidence="8 9">
    <name type="scientific">Endozoicomonas elysicola</name>
    <dbReference type="NCBI Taxonomy" id="305900"/>
    <lineage>
        <taxon>Bacteria</taxon>
        <taxon>Pseudomonadati</taxon>
        <taxon>Pseudomonadota</taxon>
        <taxon>Gammaproteobacteria</taxon>
        <taxon>Oceanospirillales</taxon>
        <taxon>Endozoicomonadaceae</taxon>
        <taxon>Endozoicomonas</taxon>
    </lineage>
</organism>
<comment type="caution">
    <text evidence="8">The sequence shown here is derived from an EMBL/GenBank/DDBJ whole genome shotgun (WGS) entry which is preliminary data.</text>
</comment>
<dbReference type="InterPro" id="IPR012675">
    <property type="entry name" value="Beta-grasp_dom_sf"/>
</dbReference>
<evidence type="ECO:0000256" key="1">
    <source>
        <dbReference type="ARBA" id="ARBA00010914"/>
    </source>
</evidence>
<evidence type="ECO:0000313" key="9">
    <source>
        <dbReference type="Proteomes" id="UP000027997"/>
    </source>
</evidence>